<dbReference type="HOGENOM" id="CLU_2348380_0_0_1"/>
<keyword evidence="3" id="KW-1185">Reference proteome</keyword>
<reference evidence="2" key="4">
    <citation type="submission" date="2015-06" db="UniProtKB">
        <authorList>
            <consortium name="EnsemblMetazoa"/>
        </authorList>
    </citation>
    <scope>IDENTIFICATION</scope>
</reference>
<evidence type="ECO:0000313" key="2">
    <source>
        <dbReference type="EnsemblMetazoa" id="ADAC009764-PA"/>
    </source>
</evidence>
<proteinExistence type="predicted"/>
<organism evidence="1">
    <name type="scientific">Anopheles darlingi</name>
    <name type="common">Mosquito</name>
    <dbReference type="NCBI Taxonomy" id="43151"/>
    <lineage>
        <taxon>Eukaryota</taxon>
        <taxon>Metazoa</taxon>
        <taxon>Ecdysozoa</taxon>
        <taxon>Arthropoda</taxon>
        <taxon>Hexapoda</taxon>
        <taxon>Insecta</taxon>
        <taxon>Pterygota</taxon>
        <taxon>Neoptera</taxon>
        <taxon>Endopterygota</taxon>
        <taxon>Diptera</taxon>
        <taxon>Nematocera</taxon>
        <taxon>Culicoidea</taxon>
        <taxon>Culicidae</taxon>
        <taxon>Anophelinae</taxon>
        <taxon>Anopheles</taxon>
    </lineage>
</organism>
<reference evidence="1" key="2">
    <citation type="submission" date="2010-05" db="EMBL/GenBank/DDBJ databases">
        <authorList>
            <person name="Almeida L.G."/>
            <person name="Nicolas M.F."/>
            <person name="Souza R.C."/>
            <person name="Vasconcelos A.T.R."/>
        </authorList>
    </citation>
    <scope>NUCLEOTIDE SEQUENCE</scope>
</reference>
<protein>
    <submittedName>
        <fullName evidence="1 2">Uncharacterized protein</fullName>
    </submittedName>
</protein>
<dbReference type="EnsemblMetazoa" id="ADAC009764-RA">
    <property type="protein sequence ID" value="ADAC009764-PA"/>
    <property type="gene ID" value="ADAC009764"/>
</dbReference>
<dbReference type="AlphaFoldDB" id="W5J7A2"/>
<reference evidence="1 3" key="1">
    <citation type="journal article" date="2010" name="BMC Genomics">
        <title>Combination of measures distinguishes pre-miRNAs from other stem-loops in the genome of the newly sequenced Anopheles darlingi.</title>
        <authorList>
            <person name="Mendes N.D."/>
            <person name="Freitas A.T."/>
            <person name="Vasconcelos A.T."/>
            <person name="Sagot M.F."/>
        </authorList>
    </citation>
    <scope>NUCLEOTIDE SEQUENCE</scope>
</reference>
<evidence type="ECO:0000313" key="1">
    <source>
        <dbReference type="EMBL" id="ETN58745.1"/>
    </source>
</evidence>
<dbReference type="EMBL" id="ADMH02002125">
    <property type="protein sequence ID" value="ETN58745.1"/>
    <property type="molecule type" value="Genomic_DNA"/>
</dbReference>
<gene>
    <name evidence="1" type="ORF">AND_009764</name>
</gene>
<name>W5J7A2_ANODA</name>
<accession>W5J7A2</accession>
<sequence>MLQAETYAILLENRRSRTLGVATGHMNGNILATSHSNAMTTTSVTHSTNSKRVRGAYNAIRGFEHNRPHASRTRGIQFFSGFFELPTLGTLESLQLY</sequence>
<dbReference type="Proteomes" id="UP000000673">
    <property type="component" value="Unassembled WGS sequence"/>
</dbReference>
<reference evidence="1" key="3">
    <citation type="journal article" date="2013" name="Nucleic Acids Res.">
        <title>The genome of Anopheles darlingi, the main neotropical malaria vector.</title>
        <authorList>
            <person name="Marinotti O."/>
            <person name="Cerqueira G.C."/>
            <person name="de Almeida L.G."/>
            <person name="Ferro M.I."/>
            <person name="Loreto E.L."/>
            <person name="Zaha A."/>
            <person name="Teixeira S.M."/>
            <person name="Wespiser A.R."/>
            <person name="Almeida E Silva A."/>
            <person name="Schlindwein A.D."/>
            <person name="Pacheco A.C."/>
            <person name="Silva A.L."/>
            <person name="Graveley B.R."/>
            <person name="Walenz B.P."/>
            <person name="Lima Bde A."/>
            <person name="Ribeiro C.A."/>
            <person name="Nunes-Silva C.G."/>
            <person name="de Carvalho C.R."/>
            <person name="Soares C.M."/>
            <person name="de Menezes C.B."/>
            <person name="Matiolli C."/>
            <person name="Caffrey D."/>
            <person name="Araujo D.A."/>
            <person name="de Oliveira D.M."/>
            <person name="Golenbock D."/>
            <person name="Grisard E.C."/>
            <person name="Fantinatti-Garboggini F."/>
            <person name="de Carvalho F.M."/>
            <person name="Barcellos F.G."/>
            <person name="Prosdocimi F."/>
            <person name="May G."/>
            <person name="Azevedo Junior G.M."/>
            <person name="Guimaraes G.M."/>
            <person name="Goldman G.H."/>
            <person name="Padilha I.Q."/>
            <person name="Batista Jda S."/>
            <person name="Ferro J.A."/>
            <person name="Ribeiro J.M."/>
            <person name="Fietto J.L."/>
            <person name="Dabbas K.M."/>
            <person name="Cerdeira L."/>
            <person name="Agnez-Lima L.F."/>
            <person name="Brocchi M."/>
            <person name="de Carvalho M.O."/>
            <person name="Teixeira Mde M."/>
            <person name="Diniz Maia Mde M."/>
            <person name="Goldman M.H."/>
            <person name="Cruz Schneider M.P."/>
            <person name="Felipe M.S."/>
            <person name="Hungria M."/>
            <person name="Nicolas M.F."/>
            <person name="Pereira M."/>
            <person name="Montes M.A."/>
            <person name="Cantao M.E."/>
            <person name="Vincentz M."/>
            <person name="Rafael M.S."/>
            <person name="Silverman N."/>
            <person name="Stoco P.H."/>
            <person name="Souza R.C."/>
            <person name="Vicentini R."/>
            <person name="Gazzinelli R.T."/>
            <person name="Neves Rde O."/>
            <person name="Silva R."/>
            <person name="Astolfi-Filho S."/>
            <person name="Maciel T.E."/>
            <person name="Urmenyi T.P."/>
            <person name="Tadei W.P."/>
            <person name="Camargo E.P."/>
            <person name="de Vasconcelos A.T."/>
        </authorList>
    </citation>
    <scope>NUCLEOTIDE SEQUENCE</scope>
</reference>
<dbReference type="VEuPathDB" id="VectorBase:ADAC009764"/>
<evidence type="ECO:0000313" key="3">
    <source>
        <dbReference type="Proteomes" id="UP000000673"/>
    </source>
</evidence>